<protein>
    <submittedName>
        <fullName evidence="5">Bacterial surface protein 26-residue</fullName>
    </submittedName>
</protein>
<organism evidence="5 6">
    <name type="scientific">Enterococcus mundtii</name>
    <dbReference type="NCBI Taxonomy" id="53346"/>
    <lineage>
        <taxon>Bacteria</taxon>
        <taxon>Bacillati</taxon>
        <taxon>Bacillota</taxon>
        <taxon>Bacilli</taxon>
        <taxon>Lactobacillales</taxon>
        <taxon>Enterococcaceae</taxon>
        <taxon>Enterococcus</taxon>
    </lineage>
</organism>
<feature type="domain" description="MucBP" evidence="4">
    <location>
        <begin position="161"/>
        <end position="223"/>
    </location>
</feature>
<evidence type="ECO:0000256" key="3">
    <source>
        <dbReference type="SAM" id="MobiDB-lite"/>
    </source>
</evidence>
<accession>A0AAI8WEB4</accession>
<dbReference type="NCBIfam" id="TIGR02167">
    <property type="entry name" value="Liste_lipo_26"/>
    <property type="match status" value="10"/>
</dbReference>
<keyword evidence="1" id="KW-0433">Leucine-rich repeat</keyword>
<dbReference type="Pfam" id="PF03382">
    <property type="entry name" value="DUF285"/>
    <property type="match status" value="2"/>
</dbReference>
<keyword evidence="2" id="KW-0677">Repeat</keyword>
<feature type="region of interest" description="Disordered" evidence="3">
    <location>
        <begin position="31"/>
        <end position="70"/>
    </location>
</feature>
<proteinExistence type="predicted"/>
<dbReference type="InterPro" id="IPR005046">
    <property type="entry name" value="DUF285"/>
</dbReference>
<dbReference type="PANTHER" id="PTHR45712">
    <property type="entry name" value="AGAP008170-PA"/>
    <property type="match status" value="1"/>
</dbReference>
<dbReference type="Gene3D" id="3.80.10.10">
    <property type="entry name" value="Ribonuclease Inhibitor"/>
    <property type="match status" value="2"/>
</dbReference>
<dbReference type="InterPro" id="IPR050333">
    <property type="entry name" value="SLRP"/>
</dbReference>
<dbReference type="InterPro" id="IPR032675">
    <property type="entry name" value="LRR_dom_sf"/>
</dbReference>
<dbReference type="PANTHER" id="PTHR45712:SF22">
    <property type="entry name" value="INSULIN-LIKE GROWTH FACTOR-BINDING PROTEIN COMPLEX ACID LABILE SUBUNIT"/>
    <property type="match status" value="1"/>
</dbReference>
<feature type="compositionally biased region" description="Basic and acidic residues" evidence="3">
    <location>
        <begin position="60"/>
        <end position="70"/>
    </location>
</feature>
<dbReference type="RefSeq" id="WP_178946654.1">
    <property type="nucleotide sequence ID" value="NZ_AP019810.1"/>
</dbReference>
<dbReference type="Proteomes" id="UP000509460">
    <property type="component" value="Chromosome"/>
</dbReference>
<dbReference type="AlphaFoldDB" id="A0AAI8WEB4"/>
<dbReference type="SUPFAM" id="SSF52058">
    <property type="entry name" value="L domain-like"/>
    <property type="match status" value="1"/>
</dbReference>
<evidence type="ECO:0000256" key="2">
    <source>
        <dbReference type="ARBA" id="ARBA00022737"/>
    </source>
</evidence>
<dbReference type="InterPro" id="IPR011889">
    <property type="entry name" value="Liste_lipo_26"/>
</dbReference>
<gene>
    <name evidence="5" type="ORF">EM151A_2181</name>
</gene>
<dbReference type="EMBL" id="AP019810">
    <property type="protein sequence ID" value="BBM15368.1"/>
    <property type="molecule type" value="Genomic_DNA"/>
</dbReference>
<dbReference type="Gene3D" id="3.10.20.320">
    <property type="entry name" value="Putative peptidoglycan bound protein (lpxtg motif)"/>
    <property type="match status" value="1"/>
</dbReference>
<evidence type="ECO:0000256" key="1">
    <source>
        <dbReference type="ARBA" id="ARBA00022614"/>
    </source>
</evidence>
<evidence type="ECO:0000259" key="4">
    <source>
        <dbReference type="Pfam" id="PF06458"/>
    </source>
</evidence>
<evidence type="ECO:0000313" key="6">
    <source>
        <dbReference type="Proteomes" id="UP000509460"/>
    </source>
</evidence>
<name>A0AAI8WEB4_ENTMU</name>
<reference evidence="5 6" key="1">
    <citation type="submission" date="2019-07" db="EMBL/GenBank/DDBJ databases">
        <title>antibiotic susceptibility of plant-derived lactic acid bacteria.</title>
        <authorList>
            <person name="Sugiyama M."/>
            <person name="Noda M."/>
        </authorList>
    </citation>
    <scope>NUCLEOTIDE SEQUENCE [LARGE SCALE GENOMIC DNA]</scope>
    <source>
        <strain evidence="5 6">15-1A</strain>
    </source>
</reference>
<dbReference type="Pfam" id="PF06458">
    <property type="entry name" value="MucBP"/>
    <property type="match status" value="1"/>
</dbReference>
<sequence>MNINTISRIVGKLLLIMVLLLHHLPFQLTHADDQSSSSDNHEVTAISEHLEKTEESEELENSKDGSNRTTEYRLELVASPLAGGNPRRTDSSGSNVVWLQVGQSMGNMHAFPNPGYRFLRWEVVSGPIFIFSPNIPDLAVSQSEAGNSVIRAVYESVPGGNITVKHEDEEGNQLANPSVLTGLVDQTYTTEALSISGWQLSKTPENASGTFRVEEQTVVYTYEPEQNLWGTVPWSYEEGTETITLYGGEAGEVADAPWKVYSSVKEIIVEETVVLPEISTRLFSGLTNLEVIENAGNLDVSNVTMMEQMFSYASSLKSVDVSRWDTSQVTSMGWMFNQTYSLQALDVSQWDTSQVTSMRTMFQNSHELKELDVSNWNTSKVTNMSFMFNQTYSLQSLDVSQWDTSQVTSMRTMFQNSRELKELDVGNWDTSKVTDMDWMFSQTHSLHNLDVSQWDTSQVTSMNGVFQNSRELKELDVSNWNTSKVTSMSWMFNQTHSLQVLDVSQWDTSQVTSMRTMFQNSRELKELDVSNWDTSKVTDMGWMFNQTHSLQALDVSQWNTSRVTKMNHMFFGTNNLKRISLGEKSIFDSSVNLPNRQQDNLYTSRWVLEESLTSGSGVIAFENSTDFMTNYDGSNPGTYIWEPVPPEQLIAKFDPVSDQSVAIHGHATESVDHLTITYKNTEGSTVVLEKDSPRIVWGEYQDTQEKVRSFQINLTENERLETGSTVEIKLSKPSGDTTGDVAEEQTVIKGIDYRSNNFTLDRSKLNELATVEALHALILQESRAQAKNILSEEDMTNDFRIVETDLSLDSEEDGSYYAILEVGDKAYQMTIGIDLTSKVEHLRVTIPVKMIFESLYDEKESNRQFESQTYEIHNQSSVAIDTYINQVAIDDSAGIVLLKKGEDPLDYAESAVEDPSYEDITKPLLRLHLQTQETKKQLYATMPEQHLIRLSEGDRTPLSLSGEFYGNYPRWIDHPELEQGGYYESTLVPNYRIVLRFVPRI</sequence>
<dbReference type="InterPro" id="IPR009459">
    <property type="entry name" value="MucBP_dom"/>
</dbReference>
<evidence type="ECO:0000313" key="5">
    <source>
        <dbReference type="EMBL" id="BBM15368.1"/>
    </source>
</evidence>